<dbReference type="PANTHER" id="PTHR48043:SF159">
    <property type="entry name" value="EG:EG0003.4 PROTEIN-RELATED"/>
    <property type="match status" value="1"/>
</dbReference>
<evidence type="ECO:0000313" key="6">
    <source>
        <dbReference type="EMBL" id="CAH2064973.1"/>
    </source>
</evidence>
<dbReference type="EC" id="2.4.1.17" evidence="5"/>
<dbReference type="EMBL" id="OW152842">
    <property type="protein sequence ID" value="CAH2064973.1"/>
    <property type="molecule type" value="Genomic_DNA"/>
</dbReference>
<dbReference type="PANTHER" id="PTHR48043">
    <property type="entry name" value="EG:EG0003.4 PROTEIN-RELATED"/>
    <property type="match status" value="1"/>
</dbReference>
<keyword evidence="2 4" id="KW-0328">Glycosyltransferase</keyword>
<comment type="subcellular location">
    <subcellularLocation>
        <location evidence="5">Membrane</location>
        <topology evidence="5">Single-pass membrane protein</topology>
    </subcellularLocation>
</comment>
<proteinExistence type="inferred from homology"/>
<dbReference type="Pfam" id="PF00201">
    <property type="entry name" value="UDPGT"/>
    <property type="match status" value="1"/>
</dbReference>
<feature type="chain" id="PRO_5044962260" description="UDP-glucuronosyltransferase" evidence="5">
    <location>
        <begin position="18"/>
        <end position="501"/>
    </location>
</feature>
<feature type="transmembrane region" description="Helical" evidence="5">
    <location>
        <begin position="474"/>
        <end position="491"/>
    </location>
</feature>
<keyword evidence="5" id="KW-0732">Signal</keyword>
<evidence type="ECO:0000256" key="4">
    <source>
        <dbReference type="RuleBase" id="RU003718"/>
    </source>
</evidence>
<comment type="similarity">
    <text evidence="1 4">Belongs to the UDP-glycosyltransferase family.</text>
</comment>
<keyword evidence="5" id="KW-0472">Membrane</keyword>
<protein>
    <recommendedName>
        <fullName evidence="5">UDP-glucuronosyltransferase</fullName>
        <ecNumber evidence="5">2.4.1.17</ecNumber>
    </recommendedName>
</protein>
<evidence type="ECO:0000256" key="5">
    <source>
        <dbReference type="RuleBase" id="RU362059"/>
    </source>
</evidence>
<keyword evidence="5" id="KW-0812">Transmembrane</keyword>
<name>A0ABN8IVG0_9NEOP</name>
<keyword evidence="3 4" id="KW-0808">Transferase</keyword>
<reference evidence="6" key="1">
    <citation type="submission" date="2022-03" db="EMBL/GenBank/DDBJ databases">
        <authorList>
            <person name="Martin H S."/>
        </authorList>
    </citation>
    <scope>NUCLEOTIDE SEQUENCE</scope>
</reference>
<dbReference type="InterPro" id="IPR002213">
    <property type="entry name" value="UDP_glucos_trans"/>
</dbReference>
<dbReference type="InterPro" id="IPR050271">
    <property type="entry name" value="UDP-glycosyltransferase"/>
</dbReference>
<evidence type="ECO:0000256" key="2">
    <source>
        <dbReference type="ARBA" id="ARBA00022676"/>
    </source>
</evidence>
<comment type="catalytic activity">
    <reaction evidence="5">
        <text>glucuronate acceptor + UDP-alpha-D-glucuronate = acceptor beta-D-glucuronoside + UDP + H(+)</text>
        <dbReference type="Rhea" id="RHEA:21032"/>
        <dbReference type="ChEBI" id="CHEBI:15378"/>
        <dbReference type="ChEBI" id="CHEBI:58052"/>
        <dbReference type="ChEBI" id="CHEBI:58223"/>
        <dbReference type="ChEBI" id="CHEBI:132367"/>
        <dbReference type="ChEBI" id="CHEBI:132368"/>
        <dbReference type="EC" id="2.4.1.17"/>
    </reaction>
</comment>
<accession>A0ABN8IVG0</accession>
<keyword evidence="7" id="KW-1185">Reference proteome</keyword>
<feature type="non-terminal residue" evidence="6">
    <location>
        <position position="501"/>
    </location>
</feature>
<organism evidence="6 7">
    <name type="scientific">Iphiclides podalirius</name>
    <name type="common">scarce swallowtail</name>
    <dbReference type="NCBI Taxonomy" id="110791"/>
    <lineage>
        <taxon>Eukaryota</taxon>
        <taxon>Metazoa</taxon>
        <taxon>Ecdysozoa</taxon>
        <taxon>Arthropoda</taxon>
        <taxon>Hexapoda</taxon>
        <taxon>Insecta</taxon>
        <taxon>Pterygota</taxon>
        <taxon>Neoptera</taxon>
        <taxon>Endopterygota</taxon>
        <taxon>Lepidoptera</taxon>
        <taxon>Glossata</taxon>
        <taxon>Ditrysia</taxon>
        <taxon>Papilionoidea</taxon>
        <taxon>Papilionidae</taxon>
        <taxon>Papilioninae</taxon>
        <taxon>Iphiclides</taxon>
    </lineage>
</organism>
<evidence type="ECO:0000256" key="3">
    <source>
        <dbReference type="ARBA" id="ARBA00022679"/>
    </source>
</evidence>
<keyword evidence="5" id="KW-1133">Transmembrane helix</keyword>
<evidence type="ECO:0000256" key="1">
    <source>
        <dbReference type="ARBA" id="ARBA00009995"/>
    </source>
</evidence>
<gene>
    <name evidence="6" type="ORF">IPOD504_LOCUS12980</name>
</gene>
<evidence type="ECO:0000313" key="7">
    <source>
        <dbReference type="Proteomes" id="UP000837857"/>
    </source>
</evidence>
<sequence length="501" mass="57247">MNWLFLLLPSMLHFASSYRILAVFPVVTRSHYLTGRRIIFGLLNKGHEIVSISPYEEAVNLVNFTWVPVEVKSIFESVPNLEQEINRQYNFFSYQSYVWRTMNIYANHIINQPKLRDFIENDESRFDLILAEEFFLPLFYAFAHKYRAPMVITTPYGVAQYVNEFTGNPLEMWRATHEFLELTVARNAYERAMNFVCTVFDIVGRRQKLVSYQDRLARDVFKNVPNLPHLSDLERNVDLVLVNSHFSLMDVMPNLPHVIEIGGVHIEDVKPLGKELQSLLDGATKGVVLFSFGSILNLDSQSEEFINKTLTVLGELEQKVIVKWDSKRKISGAYKNIFPYKWLPQNDVLAHPNLVLFITHGGLLSLYEAVYHRVPVVCVPLQASQPKNCLRVTEMGLGVHLKTEGLTSASFKQAVVTVLSDPTYAARVAALSARFKDRLMPPLDTAVYWIEHCAKFRGVVPAKPPKNYRLCDDLFDLAVALIVLLLTLLSVRKLISAACHR</sequence>
<dbReference type="Proteomes" id="UP000837857">
    <property type="component" value="Chromosome 30"/>
</dbReference>
<dbReference type="InterPro" id="IPR035595">
    <property type="entry name" value="UDP_glycos_trans_CS"/>
</dbReference>
<dbReference type="PROSITE" id="PS00375">
    <property type="entry name" value="UDPGT"/>
    <property type="match status" value="1"/>
</dbReference>
<feature type="signal peptide" evidence="5">
    <location>
        <begin position="1"/>
        <end position="17"/>
    </location>
</feature>
<dbReference type="SUPFAM" id="SSF53756">
    <property type="entry name" value="UDP-Glycosyltransferase/glycogen phosphorylase"/>
    <property type="match status" value="1"/>
</dbReference>
<dbReference type="Gene3D" id="3.40.50.2000">
    <property type="entry name" value="Glycogen Phosphorylase B"/>
    <property type="match status" value="1"/>
</dbReference>
<dbReference type="CDD" id="cd03784">
    <property type="entry name" value="GT1_Gtf-like"/>
    <property type="match status" value="1"/>
</dbReference>